<reference evidence="1" key="2">
    <citation type="submission" date="2021-09" db="EMBL/GenBank/DDBJ databases">
        <authorList>
            <person name="Jia N."/>
            <person name="Wang J."/>
            <person name="Shi W."/>
            <person name="Du L."/>
            <person name="Sun Y."/>
            <person name="Zhan W."/>
            <person name="Jiang J."/>
            <person name="Wang Q."/>
            <person name="Zhang B."/>
            <person name="Ji P."/>
            <person name="Sakyi L.B."/>
            <person name="Cui X."/>
            <person name="Yuan T."/>
            <person name="Jiang B."/>
            <person name="Yang W."/>
            <person name="Lam T.T.-Y."/>
            <person name="Chang Q."/>
            <person name="Ding S."/>
            <person name="Wang X."/>
            <person name="Zhu J."/>
            <person name="Ruan X."/>
            <person name="Zhao L."/>
            <person name="Wei J."/>
            <person name="Que T."/>
            <person name="Du C."/>
            <person name="Cheng J."/>
            <person name="Dai P."/>
            <person name="Han X."/>
            <person name="Huang E."/>
            <person name="Gao Y."/>
            <person name="Liu J."/>
            <person name="Shao H."/>
            <person name="Ye R."/>
            <person name="Li L."/>
            <person name="Wei W."/>
            <person name="Wang X."/>
            <person name="Wang C."/>
            <person name="Huo Q."/>
            <person name="Li W."/>
            <person name="Guo W."/>
            <person name="Chen H."/>
            <person name="Chen S."/>
            <person name="Zhou L."/>
            <person name="Zhou L."/>
            <person name="Ni X."/>
            <person name="Tian J."/>
            <person name="Zhou Y."/>
            <person name="Sheng Y."/>
            <person name="Liu T."/>
            <person name="Pan Y."/>
            <person name="Xia L."/>
            <person name="Li J."/>
            <person name="Zhao F."/>
            <person name="Cao W."/>
        </authorList>
    </citation>
    <scope>NUCLEOTIDE SEQUENCE</scope>
    <source>
        <strain evidence="1">Rsan-2018</strain>
        <tissue evidence="1">Larvae</tissue>
    </source>
</reference>
<keyword evidence="2" id="KW-1185">Reference proteome</keyword>
<sequence>MLKSLMGSMRKILGGLNTPSAKAVVQLLEVLEPLVVVLEALPPVPLREYRARDRVRGRAKRRHRVQAGTLRVRPTSTHEPRASTVERVPWAQSSGINGRGVDVRDFTRADEAPSYGIDRWSTQDAFDSATPSAPTTNCTPLVDYFS</sequence>
<gene>
    <name evidence="1" type="ORF">HPB52_003149</name>
</gene>
<name>A0A9D4PFM2_RHISA</name>
<dbReference type="EMBL" id="JABSTV010001254">
    <property type="protein sequence ID" value="KAH7938971.1"/>
    <property type="molecule type" value="Genomic_DNA"/>
</dbReference>
<protein>
    <submittedName>
        <fullName evidence="1">Uncharacterized protein</fullName>
    </submittedName>
</protein>
<comment type="caution">
    <text evidence="1">The sequence shown here is derived from an EMBL/GenBank/DDBJ whole genome shotgun (WGS) entry which is preliminary data.</text>
</comment>
<accession>A0A9D4PFM2</accession>
<proteinExistence type="predicted"/>
<evidence type="ECO:0000313" key="1">
    <source>
        <dbReference type="EMBL" id="KAH7938971.1"/>
    </source>
</evidence>
<dbReference type="Proteomes" id="UP000821837">
    <property type="component" value="Chromosome 8"/>
</dbReference>
<organism evidence="1 2">
    <name type="scientific">Rhipicephalus sanguineus</name>
    <name type="common">Brown dog tick</name>
    <name type="synonym">Ixodes sanguineus</name>
    <dbReference type="NCBI Taxonomy" id="34632"/>
    <lineage>
        <taxon>Eukaryota</taxon>
        <taxon>Metazoa</taxon>
        <taxon>Ecdysozoa</taxon>
        <taxon>Arthropoda</taxon>
        <taxon>Chelicerata</taxon>
        <taxon>Arachnida</taxon>
        <taxon>Acari</taxon>
        <taxon>Parasitiformes</taxon>
        <taxon>Ixodida</taxon>
        <taxon>Ixodoidea</taxon>
        <taxon>Ixodidae</taxon>
        <taxon>Rhipicephalinae</taxon>
        <taxon>Rhipicephalus</taxon>
        <taxon>Rhipicephalus</taxon>
    </lineage>
</organism>
<dbReference type="AlphaFoldDB" id="A0A9D4PFM2"/>
<evidence type="ECO:0000313" key="2">
    <source>
        <dbReference type="Proteomes" id="UP000821837"/>
    </source>
</evidence>
<reference evidence="1" key="1">
    <citation type="journal article" date="2020" name="Cell">
        <title>Large-Scale Comparative Analyses of Tick Genomes Elucidate Their Genetic Diversity and Vector Capacities.</title>
        <authorList>
            <consortium name="Tick Genome and Microbiome Consortium (TIGMIC)"/>
            <person name="Jia N."/>
            <person name="Wang J."/>
            <person name="Shi W."/>
            <person name="Du L."/>
            <person name="Sun Y."/>
            <person name="Zhan W."/>
            <person name="Jiang J.F."/>
            <person name="Wang Q."/>
            <person name="Zhang B."/>
            <person name="Ji P."/>
            <person name="Bell-Sakyi L."/>
            <person name="Cui X.M."/>
            <person name="Yuan T.T."/>
            <person name="Jiang B.G."/>
            <person name="Yang W.F."/>
            <person name="Lam T.T."/>
            <person name="Chang Q.C."/>
            <person name="Ding S.J."/>
            <person name="Wang X.J."/>
            <person name="Zhu J.G."/>
            <person name="Ruan X.D."/>
            <person name="Zhao L."/>
            <person name="Wei J.T."/>
            <person name="Ye R.Z."/>
            <person name="Que T.C."/>
            <person name="Du C.H."/>
            <person name="Zhou Y.H."/>
            <person name="Cheng J.X."/>
            <person name="Dai P.F."/>
            <person name="Guo W.B."/>
            <person name="Han X.H."/>
            <person name="Huang E.J."/>
            <person name="Li L.F."/>
            <person name="Wei W."/>
            <person name="Gao Y.C."/>
            <person name="Liu J.Z."/>
            <person name="Shao H.Z."/>
            <person name="Wang X."/>
            <person name="Wang C.C."/>
            <person name="Yang T.C."/>
            <person name="Huo Q.B."/>
            <person name="Li W."/>
            <person name="Chen H.Y."/>
            <person name="Chen S.E."/>
            <person name="Zhou L.G."/>
            <person name="Ni X.B."/>
            <person name="Tian J.H."/>
            <person name="Sheng Y."/>
            <person name="Liu T."/>
            <person name="Pan Y.S."/>
            <person name="Xia L.Y."/>
            <person name="Li J."/>
            <person name="Zhao F."/>
            <person name="Cao W.C."/>
        </authorList>
    </citation>
    <scope>NUCLEOTIDE SEQUENCE</scope>
    <source>
        <strain evidence="1">Rsan-2018</strain>
    </source>
</reference>